<gene>
    <name evidence="1" type="ORF">AB5L97_12900</name>
</gene>
<dbReference type="EMBL" id="CP163302">
    <property type="protein sequence ID" value="XDP44176.1"/>
    <property type="molecule type" value="Genomic_DNA"/>
</dbReference>
<dbReference type="KEGG" id="spue:AB5L97_12900"/>
<evidence type="ECO:0008006" key="2">
    <source>
        <dbReference type="Google" id="ProtNLM"/>
    </source>
</evidence>
<dbReference type="RefSeq" id="WP_369044958.1">
    <property type="nucleotide sequence ID" value="NZ_CP163302.1"/>
</dbReference>
<sequence length="119" mass="12960">MLTVVTITAVDPKSGKTQRAAGVRRGDAYSRLLTIAGEATAEEFLKVVREDPDRLMPWMSKDGATVVVFSERDDSLISWEPKRRTSQKRVKCVVCGKVSNASGMALHQKNAGHEGTEAA</sequence>
<protein>
    <recommendedName>
        <fullName evidence="2">C2H2-type domain-containing protein</fullName>
    </recommendedName>
</protein>
<dbReference type="AlphaFoldDB" id="A0AB39KZ94"/>
<organism evidence="1">
    <name type="scientific">Sinomonas puerhi</name>
    <dbReference type="NCBI Taxonomy" id="3238584"/>
    <lineage>
        <taxon>Bacteria</taxon>
        <taxon>Bacillati</taxon>
        <taxon>Actinomycetota</taxon>
        <taxon>Actinomycetes</taxon>
        <taxon>Micrococcales</taxon>
        <taxon>Micrococcaceae</taxon>
        <taxon>Sinomonas</taxon>
    </lineage>
</organism>
<proteinExistence type="predicted"/>
<evidence type="ECO:0000313" key="1">
    <source>
        <dbReference type="EMBL" id="XDP44176.1"/>
    </source>
</evidence>
<accession>A0AB39KZ94</accession>
<name>A0AB39KZ94_9MICC</name>
<reference evidence="1" key="1">
    <citation type="submission" date="2024-07" db="EMBL/GenBank/DDBJ databases">
        <authorList>
            <person name="fu j."/>
        </authorList>
    </citation>
    <scope>NUCLEOTIDE SEQUENCE</scope>
    <source>
        <strain evidence="1">P10A9</strain>
    </source>
</reference>